<reference evidence="3 4" key="1">
    <citation type="submission" date="2018-06" db="EMBL/GenBank/DDBJ databases">
        <title>Actinomadura craniellae sp. nov. isolated from marine sponge Craniella sp.</title>
        <authorList>
            <person name="Li L."/>
            <person name="Xu Q.H."/>
            <person name="Lin H.W."/>
            <person name="Lu Y.H."/>
        </authorList>
    </citation>
    <scope>NUCLEOTIDE SEQUENCE [LARGE SCALE GENOMIC DNA]</scope>
    <source>
        <strain evidence="3 4">LHW63021</strain>
    </source>
</reference>
<accession>A0A365GY11</accession>
<gene>
    <name evidence="3" type="ORF">DPM19_29350</name>
</gene>
<dbReference type="EMBL" id="QLYX01000017">
    <property type="protein sequence ID" value="RAY11719.1"/>
    <property type="molecule type" value="Genomic_DNA"/>
</dbReference>
<organism evidence="3 4">
    <name type="scientific">Actinomadura craniellae</name>
    <dbReference type="NCBI Taxonomy" id="2231787"/>
    <lineage>
        <taxon>Bacteria</taxon>
        <taxon>Bacillati</taxon>
        <taxon>Actinomycetota</taxon>
        <taxon>Actinomycetes</taxon>
        <taxon>Streptosporangiales</taxon>
        <taxon>Thermomonosporaceae</taxon>
        <taxon>Actinomadura</taxon>
    </lineage>
</organism>
<comment type="caution">
    <text evidence="3">The sequence shown here is derived from an EMBL/GenBank/DDBJ whole genome shotgun (WGS) entry which is preliminary data.</text>
</comment>
<feature type="domain" description="DUF4132" evidence="1">
    <location>
        <begin position="241"/>
        <end position="424"/>
    </location>
</feature>
<protein>
    <submittedName>
        <fullName evidence="3">Uncharacterized protein</fullName>
    </submittedName>
</protein>
<proteinExistence type="predicted"/>
<evidence type="ECO:0000259" key="1">
    <source>
        <dbReference type="Pfam" id="PF13569"/>
    </source>
</evidence>
<dbReference type="RefSeq" id="WP_158566933.1">
    <property type="nucleotide sequence ID" value="NZ_QLYX01000017.1"/>
</dbReference>
<evidence type="ECO:0000313" key="4">
    <source>
        <dbReference type="Proteomes" id="UP000251891"/>
    </source>
</evidence>
<feature type="domain" description="DUF7737" evidence="2">
    <location>
        <begin position="542"/>
        <end position="643"/>
    </location>
</feature>
<dbReference type="InterPro" id="IPR056639">
    <property type="entry name" value="DUF7737"/>
</dbReference>
<keyword evidence="4" id="KW-1185">Reference proteome</keyword>
<dbReference type="AlphaFoldDB" id="A0A365GY11"/>
<dbReference type="InterPro" id="IPR025406">
    <property type="entry name" value="DUF4132"/>
</dbReference>
<dbReference type="Proteomes" id="UP000251891">
    <property type="component" value="Unassembled WGS sequence"/>
</dbReference>
<evidence type="ECO:0000313" key="3">
    <source>
        <dbReference type="EMBL" id="RAY11719.1"/>
    </source>
</evidence>
<dbReference type="Pfam" id="PF13569">
    <property type="entry name" value="DUF4132"/>
    <property type="match status" value="1"/>
</dbReference>
<dbReference type="Pfam" id="PF24879">
    <property type="entry name" value="DUF7737"/>
    <property type="match status" value="1"/>
</dbReference>
<dbReference type="OrthoDB" id="9763697at2"/>
<name>A0A365GY11_9ACTN</name>
<sequence>MSKDSLGTLILDAARRLVPDGDDPARSLAARERAFRRRLDGEIRSLLAAIDEDGPGLDPAGWEAVAASDYADFARLALAAAADRAAAIQSGEIPYQPENAFSAKEVPVLGRAARTALVRDDPWLPELLGRLLPAIAVAPTPARTLPSQALLFELARAVQDFPTVEAVTALREVRGVIRHRGVPKMLDRNIKRIDAALALRPETAFRLPDLGFAPDGTLTRTLGAHRARVDENGLSWQGPGGKRLRGVPTAVRRDHPDELKQVRALVKQVRAHHTTLLRALEAGFAEEIVHSYGRWRDELAGHPLGRPLIEQLIWEVETEPGQWRAGLPADGGRALHDPAGTALPAVDDDATVRLWHPIRSEPEEIRAWRDLLVERGLRQPFKQAFREIYLLTPAELVTARYSNRFAGHIVHYRRMYALFKERRWQSGLLGPWDGGDGGEAVRELGRRRWRARFRHDYVEYTDAGELASTDQVRFDHRPPGRLWREVPLAEVPPVVFSEAMRDVDLFVGVTSIAADPDWQDRGDDPYFDYRRRAGFGELDATAEIRAEALARLLPRTRLAGRAELAGRFLRVTGTLRTYKIHLGSGNILMEPDDAYLCIVPARAEPGERVFLPFEDTRLALILSKAFLLADDAEITDPSILHQIRRSTR</sequence>
<evidence type="ECO:0000259" key="2">
    <source>
        <dbReference type="Pfam" id="PF24879"/>
    </source>
</evidence>